<dbReference type="OrthoDB" id="191465at2"/>
<proteinExistence type="predicted"/>
<name>A0A7W9F2W8_9SPHN</name>
<dbReference type="Proteomes" id="UP000546701">
    <property type="component" value="Unassembled WGS sequence"/>
</dbReference>
<comment type="caution">
    <text evidence="1">The sequence shown here is derived from an EMBL/GenBank/DDBJ whole genome shotgun (WGS) entry which is preliminary data.</text>
</comment>
<organism evidence="1 2">
    <name type="scientific">Sphingomonas prati</name>
    <dbReference type="NCBI Taxonomy" id="1843237"/>
    <lineage>
        <taxon>Bacteria</taxon>
        <taxon>Pseudomonadati</taxon>
        <taxon>Pseudomonadota</taxon>
        <taxon>Alphaproteobacteria</taxon>
        <taxon>Sphingomonadales</taxon>
        <taxon>Sphingomonadaceae</taxon>
        <taxon>Sphingomonas</taxon>
    </lineage>
</organism>
<accession>A0A7W9F2W8</accession>
<dbReference type="EMBL" id="JACIJR010000011">
    <property type="protein sequence ID" value="MBB5730877.1"/>
    <property type="molecule type" value="Genomic_DNA"/>
</dbReference>
<dbReference type="RefSeq" id="WP_157174879.1">
    <property type="nucleotide sequence ID" value="NZ_BMJP01000009.1"/>
</dbReference>
<evidence type="ECO:0000313" key="2">
    <source>
        <dbReference type="Proteomes" id="UP000546701"/>
    </source>
</evidence>
<protein>
    <submittedName>
        <fullName evidence="1">Uncharacterized protein</fullName>
    </submittedName>
</protein>
<sequence length="99" mass="11482">MRWIIITDHIDDGNAVNFGQFDDESRHYQNESKVADTLATMATEFQLLDDDGVVYFEGRTRFINQSADLAFAPLDWAEAYGCTELRYRPVRSDEPWKTL</sequence>
<keyword evidence="2" id="KW-1185">Reference proteome</keyword>
<gene>
    <name evidence="1" type="ORF">FHS99_003384</name>
</gene>
<dbReference type="AlphaFoldDB" id="A0A7W9F2W8"/>
<evidence type="ECO:0000313" key="1">
    <source>
        <dbReference type="EMBL" id="MBB5730877.1"/>
    </source>
</evidence>
<reference evidence="1 2" key="1">
    <citation type="submission" date="2020-08" db="EMBL/GenBank/DDBJ databases">
        <title>Genomic Encyclopedia of Type Strains, Phase IV (KMG-IV): sequencing the most valuable type-strain genomes for metagenomic binning, comparative biology and taxonomic classification.</title>
        <authorList>
            <person name="Goeker M."/>
        </authorList>
    </citation>
    <scope>NUCLEOTIDE SEQUENCE [LARGE SCALE GENOMIC DNA]</scope>
    <source>
        <strain evidence="1 2">DSM 103336</strain>
    </source>
</reference>